<evidence type="ECO:0000259" key="1">
    <source>
        <dbReference type="Pfam" id="PF05117"/>
    </source>
</evidence>
<proteinExistence type="predicted"/>
<sequence length="87" mass="9872">MPQHEDHQNTIRFEDAIEKTLEVKGVGVQAACITGNGSKEWRYYAYDTDEFMSKLNQGLAGHPAYPIELQMFKDPEWGALSELLPKS</sequence>
<protein>
    <recommendedName>
        <fullName evidence="1">DUF695 domain-containing protein</fullName>
    </recommendedName>
</protein>
<gene>
    <name evidence="2" type="ORF">RD2015_3486</name>
</gene>
<dbReference type="Proteomes" id="UP000060699">
    <property type="component" value="Chromosome"/>
</dbReference>
<dbReference type="InterPro" id="IPR016097">
    <property type="entry name" value="DUF695"/>
</dbReference>
<reference evidence="2 3" key="1">
    <citation type="submission" date="2015-12" db="EMBL/GenBank/DDBJ databases">
        <title>Complete genome of Roseateles depolymerans KCTC 42856.</title>
        <authorList>
            <person name="Kim K.M."/>
        </authorList>
    </citation>
    <scope>NUCLEOTIDE SEQUENCE [LARGE SCALE GENOMIC DNA]</scope>
    <source>
        <strain evidence="2 3">KCTC 42856</strain>
    </source>
</reference>
<organism evidence="2 3">
    <name type="scientific">Roseateles depolymerans</name>
    <dbReference type="NCBI Taxonomy" id="76731"/>
    <lineage>
        <taxon>Bacteria</taxon>
        <taxon>Pseudomonadati</taxon>
        <taxon>Pseudomonadota</taxon>
        <taxon>Betaproteobacteria</taxon>
        <taxon>Burkholderiales</taxon>
        <taxon>Sphaerotilaceae</taxon>
        <taxon>Roseateles</taxon>
    </lineage>
</organism>
<name>A0A0U3LSB6_9BURK</name>
<evidence type="ECO:0000313" key="3">
    <source>
        <dbReference type="Proteomes" id="UP000060699"/>
    </source>
</evidence>
<dbReference type="KEGG" id="rdp:RD2015_3486"/>
<accession>A0A0U3LSB6</accession>
<dbReference type="Pfam" id="PF05117">
    <property type="entry name" value="DUF695"/>
    <property type="match status" value="1"/>
</dbReference>
<evidence type="ECO:0000313" key="2">
    <source>
        <dbReference type="EMBL" id="ALV07943.1"/>
    </source>
</evidence>
<dbReference type="EMBL" id="CP013729">
    <property type="protein sequence ID" value="ALV07943.1"/>
    <property type="molecule type" value="Genomic_DNA"/>
</dbReference>
<keyword evidence="3" id="KW-1185">Reference proteome</keyword>
<dbReference type="AlphaFoldDB" id="A0A0U3LSB6"/>
<feature type="domain" description="DUF695" evidence="1">
    <location>
        <begin position="2"/>
        <end position="79"/>
    </location>
</feature>